<dbReference type="AlphaFoldDB" id="A0A7S3INX3"/>
<protein>
    <submittedName>
        <fullName evidence="1">Uncharacterized protein</fullName>
    </submittedName>
</protein>
<sequence>MLRFEHLEIFSELFVIQINLGVEQLLLQSHGDLVLEEVFLLPSSDISRIIVLFNLKQGAVHRISSHLLLLLFKIPPLDLVSRHHRSFAFSVELLRVEVLVVRVLN</sequence>
<reference evidence="1" key="1">
    <citation type="submission" date="2021-01" db="EMBL/GenBank/DDBJ databases">
        <authorList>
            <person name="Corre E."/>
            <person name="Pelletier E."/>
            <person name="Niang G."/>
            <person name="Scheremetjew M."/>
            <person name="Finn R."/>
            <person name="Kale V."/>
            <person name="Holt S."/>
            <person name="Cochrane G."/>
            <person name="Meng A."/>
            <person name="Brown T."/>
            <person name="Cohen L."/>
        </authorList>
    </citation>
    <scope>NUCLEOTIDE SEQUENCE</scope>
    <source>
        <strain evidence="1">S3</strain>
    </source>
</reference>
<evidence type="ECO:0000313" key="1">
    <source>
        <dbReference type="EMBL" id="CAE0327659.1"/>
    </source>
</evidence>
<proteinExistence type="predicted"/>
<dbReference type="EMBL" id="HBIH01020904">
    <property type="protein sequence ID" value="CAE0327659.1"/>
    <property type="molecule type" value="Transcribed_RNA"/>
</dbReference>
<gene>
    <name evidence="1" type="ORF">SINC0208_LOCUS8286</name>
</gene>
<name>A0A7S3INX3_9SPIT</name>
<accession>A0A7S3INX3</accession>
<organism evidence="1">
    <name type="scientific">Strombidium inclinatum</name>
    <dbReference type="NCBI Taxonomy" id="197538"/>
    <lineage>
        <taxon>Eukaryota</taxon>
        <taxon>Sar</taxon>
        <taxon>Alveolata</taxon>
        <taxon>Ciliophora</taxon>
        <taxon>Intramacronucleata</taxon>
        <taxon>Spirotrichea</taxon>
        <taxon>Oligotrichia</taxon>
        <taxon>Strombidiidae</taxon>
        <taxon>Strombidium</taxon>
    </lineage>
</organism>